<dbReference type="InterPro" id="IPR040079">
    <property type="entry name" value="Glutathione_S-Trfase"/>
</dbReference>
<feature type="domain" description="GST N-terminal" evidence="4">
    <location>
        <begin position="1"/>
        <end position="79"/>
    </location>
</feature>
<evidence type="ECO:0000256" key="3">
    <source>
        <dbReference type="RuleBase" id="RU003494"/>
    </source>
</evidence>
<dbReference type="PROSITE" id="PS50405">
    <property type="entry name" value="GST_CTER"/>
    <property type="match status" value="1"/>
</dbReference>
<dbReference type="InterPro" id="IPR036282">
    <property type="entry name" value="Glutathione-S-Trfase_C_sf"/>
</dbReference>
<evidence type="ECO:0000313" key="6">
    <source>
        <dbReference type="EMBL" id="KIZ07226.1"/>
    </source>
</evidence>
<dbReference type="InterPro" id="IPR004046">
    <property type="entry name" value="GST_C"/>
</dbReference>
<dbReference type="SFLD" id="SFLDS00019">
    <property type="entry name" value="Glutathione_Transferase_(cytos"/>
    <property type="match status" value="1"/>
</dbReference>
<dbReference type="Proteomes" id="UP000054498">
    <property type="component" value="Unassembled WGS sequence"/>
</dbReference>
<evidence type="ECO:0000256" key="1">
    <source>
        <dbReference type="ARBA" id="ARBA00007409"/>
    </source>
</evidence>
<dbReference type="InterPro" id="IPR004045">
    <property type="entry name" value="Glutathione_S-Trfase_N"/>
</dbReference>
<dbReference type="Gene3D" id="1.20.1050.10">
    <property type="match status" value="1"/>
</dbReference>
<dbReference type="PROSITE" id="PS50404">
    <property type="entry name" value="GST_NTER"/>
    <property type="match status" value="1"/>
</dbReference>
<dbReference type="KEGG" id="mng:MNEG_0721"/>
<feature type="domain" description="GST C-terminal" evidence="5">
    <location>
        <begin position="83"/>
        <end position="202"/>
    </location>
</feature>
<dbReference type="Gene3D" id="3.40.30.10">
    <property type="entry name" value="Glutaredoxin"/>
    <property type="match status" value="1"/>
</dbReference>
<organism evidence="6 7">
    <name type="scientific">Monoraphidium neglectum</name>
    <dbReference type="NCBI Taxonomy" id="145388"/>
    <lineage>
        <taxon>Eukaryota</taxon>
        <taxon>Viridiplantae</taxon>
        <taxon>Chlorophyta</taxon>
        <taxon>core chlorophytes</taxon>
        <taxon>Chlorophyceae</taxon>
        <taxon>CS clade</taxon>
        <taxon>Sphaeropleales</taxon>
        <taxon>Selenastraceae</taxon>
        <taxon>Monoraphidium</taxon>
    </lineage>
</organism>
<dbReference type="CDD" id="cd03046">
    <property type="entry name" value="GST_N_GTT1_like"/>
    <property type="match status" value="1"/>
</dbReference>
<sequence length="204" mass="22564">MKLYTNPLSRGQIVSWYLLELGVQAEEVILDFKAGEQKAPGYTDKFPFGQVPALEDGDLRLFESGAILLYLAERFPEASGVTTTEQRALAAQWVLFANATLSPAVFLESQRETQMPKVLGPLDKVLAGRDYLEGGKFGVADVAVSTCLGYIQMFLPHMDLSTWPNVVAYIDRISERPSYKATFGSPEVMNMAKEMTEKKAAAKE</sequence>
<dbReference type="EC" id="2.5.1.18" evidence="6"/>
<protein>
    <submittedName>
        <fullName evidence="6">Glutathione S-transferase</fullName>
        <ecNumber evidence="6">2.5.1.18</ecNumber>
    </submittedName>
</protein>
<name>A0A0D2NSL6_9CHLO</name>
<dbReference type="AlphaFoldDB" id="A0A0D2NSL6"/>
<dbReference type="InterPro" id="IPR036249">
    <property type="entry name" value="Thioredoxin-like_sf"/>
</dbReference>
<evidence type="ECO:0000313" key="7">
    <source>
        <dbReference type="Proteomes" id="UP000054498"/>
    </source>
</evidence>
<dbReference type="RefSeq" id="XP_013906245.1">
    <property type="nucleotide sequence ID" value="XM_014050791.1"/>
</dbReference>
<gene>
    <name evidence="6" type="ORF">MNEG_0721</name>
</gene>
<dbReference type="SFLD" id="SFLDG00358">
    <property type="entry name" value="Main_(cytGST)"/>
    <property type="match status" value="1"/>
</dbReference>
<dbReference type="GeneID" id="25726839"/>
<dbReference type="Pfam" id="PF02798">
    <property type="entry name" value="GST_N"/>
    <property type="match status" value="1"/>
</dbReference>
<dbReference type="EMBL" id="KK100281">
    <property type="protein sequence ID" value="KIZ07226.1"/>
    <property type="molecule type" value="Genomic_DNA"/>
</dbReference>
<dbReference type="SUPFAM" id="SSF52833">
    <property type="entry name" value="Thioredoxin-like"/>
    <property type="match status" value="1"/>
</dbReference>
<reference evidence="6 7" key="1">
    <citation type="journal article" date="2013" name="BMC Genomics">
        <title>Reconstruction of the lipid metabolism for the microalga Monoraphidium neglectum from its genome sequence reveals characteristics suitable for biofuel production.</title>
        <authorList>
            <person name="Bogen C."/>
            <person name="Al-Dilaimi A."/>
            <person name="Albersmeier A."/>
            <person name="Wichmann J."/>
            <person name="Grundmann M."/>
            <person name="Rupp O."/>
            <person name="Lauersen K.J."/>
            <person name="Blifernez-Klassen O."/>
            <person name="Kalinowski J."/>
            <person name="Goesmann A."/>
            <person name="Mussgnug J.H."/>
            <person name="Kruse O."/>
        </authorList>
    </citation>
    <scope>NUCLEOTIDE SEQUENCE [LARGE SCALE GENOMIC DNA]</scope>
    <source>
        <strain evidence="6 7">SAG 48.87</strain>
    </source>
</reference>
<comment type="similarity">
    <text evidence="1 3">Belongs to the GST superfamily.</text>
</comment>
<proteinExistence type="inferred from homology"/>
<dbReference type="InterPro" id="IPR010987">
    <property type="entry name" value="Glutathione-S-Trfase_C-like"/>
</dbReference>
<keyword evidence="2 6" id="KW-0808">Transferase</keyword>
<dbReference type="OrthoDB" id="422574at2759"/>
<evidence type="ECO:0000259" key="5">
    <source>
        <dbReference type="PROSITE" id="PS50405"/>
    </source>
</evidence>
<evidence type="ECO:0000256" key="2">
    <source>
        <dbReference type="ARBA" id="ARBA00022679"/>
    </source>
</evidence>
<dbReference type="PANTHER" id="PTHR44051">
    <property type="entry name" value="GLUTATHIONE S-TRANSFERASE-RELATED"/>
    <property type="match status" value="1"/>
</dbReference>
<accession>A0A0D2NSL6</accession>
<keyword evidence="7" id="KW-1185">Reference proteome</keyword>
<dbReference type="GO" id="GO:0004364">
    <property type="term" value="F:glutathione transferase activity"/>
    <property type="evidence" value="ECO:0007669"/>
    <property type="project" value="UniProtKB-EC"/>
</dbReference>
<dbReference type="Pfam" id="PF00043">
    <property type="entry name" value="GST_C"/>
    <property type="match status" value="1"/>
</dbReference>
<dbReference type="STRING" id="145388.A0A0D2NSL6"/>
<evidence type="ECO:0000259" key="4">
    <source>
        <dbReference type="PROSITE" id="PS50404"/>
    </source>
</evidence>
<dbReference type="FunFam" id="3.40.30.10:FF:000039">
    <property type="entry name" value="Glutathione S-transferase domain"/>
    <property type="match status" value="1"/>
</dbReference>
<dbReference type="PANTHER" id="PTHR44051:SF8">
    <property type="entry name" value="GLUTATHIONE S-TRANSFERASE GSTA"/>
    <property type="match status" value="1"/>
</dbReference>
<dbReference type="SUPFAM" id="SSF47616">
    <property type="entry name" value="GST C-terminal domain-like"/>
    <property type="match status" value="1"/>
</dbReference>